<protein>
    <recommendedName>
        <fullName evidence="3">Pyridoxamine 5'-phosphate oxidase putative domain-containing protein</fullName>
    </recommendedName>
</protein>
<proteinExistence type="predicted"/>
<comment type="caution">
    <text evidence="1">The sequence shown here is derived from an EMBL/GenBank/DDBJ whole genome shotgun (WGS) entry which is preliminary data.</text>
</comment>
<dbReference type="InterPro" id="IPR012349">
    <property type="entry name" value="Split_barrel_FMN-bd"/>
</dbReference>
<name>A0ABP7QK78_9BURK</name>
<accession>A0ABP7QK78</accession>
<dbReference type="SUPFAM" id="SSF50475">
    <property type="entry name" value="FMN-binding split barrel"/>
    <property type="match status" value="1"/>
</dbReference>
<dbReference type="EMBL" id="BAABBP010000002">
    <property type="protein sequence ID" value="GAA3982589.1"/>
    <property type="molecule type" value="Genomic_DNA"/>
</dbReference>
<evidence type="ECO:0000313" key="1">
    <source>
        <dbReference type="EMBL" id="GAA3982589.1"/>
    </source>
</evidence>
<dbReference type="Proteomes" id="UP001501627">
    <property type="component" value="Unassembled WGS sequence"/>
</dbReference>
<evidence type="ECO:0008006" key="3">
    <source>
        <dbReference type="Google" id="ProtNLM"/>
    </source>
</evidence>
<evidence type="ECO:0000313" key="2">
    <source>
        <dbReference type="Proteomes" id="UP001501627"/>
    </source>
</evidence>
<keyword evidence="2" id="KW-1185">Reference proteome</keyword>
<sequence>MTTTPDTAAAAPRPATLAQALQGRTLAYLLSHGGDGPPHAAPVRVRLQTDGALRIDGLGRHTRANLARHGAAALLWPPAQAGGYSLMVDVQAQLDVDGARLAPTRAVLHRAAPLPEGAQQAGNCTSDCVELRF</sequence>
<organism evidence="1 2">
    <name type="scientific">Comamonas faecalis</name>
    <dbReference type="NCBI Taxonomy" id="1387849"/>
    <lineage>
        <taxon>Bacteria</taxon>
        <taxon>Pseudomonadati</taxon>
        <taxon>Pseudomonadota</taxon>
        <taxon>Betaproteobacteria</taxon>
        <taxon>Burkholderiales</taxon>
        <taxon>Comamonadaceae</taxon>
        <taxon>Comamonas</taxon>
    </lineage>
</organism>
<dbReference type="RefSeq" id="WP_146031486.1">
    <property type="nucleotide sequence ID" value="NZ_BAABBP010000002.1"/>
</dbReference>
<gene>
    <name evidence="1" type="ORF">GCM10022279_02660</name>
</gene>
<dbReference type="Gene3D" id="2.30.110.10">
    <property type="entry name" value="Electron Transport, Fmn-binding Protein, Chain A"/>
    <property type="match status" value="1"/>
</dbReference>
<reference evidence="2" key="1">
    <citation type="journal article" date="2019" name="Int. J. Syst. Evol. Microbiol.">
        <title>The Global Catalogue of Microorganisms (GCM) 10K type strain sequencing project: providing services to taxonomists for standard genome sequencing and annotation.</title>
        <authorList>
            <consortium name="The Broad Institute Genomics Platform"/>
            <consortium name="The Broad Institute Genome Sequencing Center for Infectious Disease"/>
            <person name="Wu L."/>
            <person name="Ma J."/>
        </authorList>
    </citation>
    <scope>NUCLEOTIDE SEQUENCE [LARGE SCALE GENOMIC DNA]</scope>
    <source>
        <strain evidence="2">JCM 17561</strain>
    </source>
</reference>